<comment type="catalytic activity">
    <reaction evidence="7">
        <text>a (3S)-3-hydroxyacyl-CoA + NAD(+) = a 3-oxoacyl-CoA + NADH + H(+)</text>
        <dbReference type="Rhea" id="RHEA:22432"/>
        <dbReference type="ChEBI" id="CHEBI:15378"/>
        <dbReference type="ChEBI" id="CHEBI:57318"/>
        <dbReference type="ChEBI" id="CHEBI:57540"/>
        <dbReference type="ChEBI" id="CHEBI:57945"/>
        <dbReference type="ChEBI" id="CHEBI:90726"/>
        <dbReference type="EC" id="1.1.1.35"/>
    </reaction>
</comment>
<dbReference type="UniPathway" id="UPA00659"/>
<evidence type="ECO:0000256" key="7">
    <source>
        <dbReference type="ARBA" id="ARBA00049556"/>
    </source>
</evidence>
<gene>
    <name evidence="10" type="ORF">BSZ37_15520</name>
</gene>
<dbReference type="AlphaFoldDB" id="A0A271J3Y7"/>
<evidence type="ECO:0000256" key="3">
    <source>
        <dbReference type="ARBA" id="ARBA00022963"/>
    </source>
</evidence>
<dbReference type="SUPFAM" id="SSF51735">
    <property type="entry name" value="NAD(P)-binding Rossmann-fold domains"/>
    <property type="match status" value="1"/>
</dbReference>
<dbReference type="PANTHER" id="PTHR48075">
    <property type="entry name" value="3-HYDROXYACYL-COA DEHYDROGENASE FAMILY PROTEIN"/>
    <property type="match status" value="1"/>
</dbReference>
<evidence type="ECO:0000256" key="5">
    <source>
        <dbReference type="ARBA" id="ARBA00023027"/>
    </source>
</evidence>
<keyword evidence="6" id="KW-0443">Lipid metabolism</keyword>
<dbReference type="InterPro" id="IPR036291">
    <property type="entry name" value="NAD(P)-bd_dom_sf"/>
</dbReference>
<dbReference type="OrthoDB" id="9771883at2"/>
<dbReference type="SUPFAM" id="SSF48179">
    <property type="entry name" value="6-phosphogluconate dehydrogenase C-terminal domain-like"/>
    <property type="match status" value="2"/>
</dbReference>
<keyword evidence="2" id="KW-0276">Fatty acid metabolism</keyword>
<dbReference type="Gene3D" id="3.40.50.720">
    <property type="entry name" value="NAD(P)-binding Rossmann-like Domain"/>
    <property type="match status" value="1"/>
</dbReference>
<comment type="pathway">
    <text evidence="1">Lipid metabolism; fatty acid beta-oxidation.</text>
</comment>
<sequence>METPTLTSNGTDAGTAETPFWAHKPFKTAAVLGAGVMGSQIAAHLANAGLDVLLLDVTPESIGREGKKNDLVEGAFKDATRMKPDPFMSEDAQSRIALGNFDDDFDKIAEADWVIEVVVERMGIKQQVMERIEAAASDTAVISTNTSGLPIGQIAEGRSDAFKRRFLGTHFFNPPRYLKLFEVIPTEDTDPEVMARVSSFARVHLGKGIVVAKDTPNFIGNRIGTYAMLGAVEQFETGDFSIEEIDALTGTLIGHAKSATFRTADVVGLDTLRHVTANLYEAIPEDESRERFQVPNVLQRLVDLKRLGAKSKEGFYKKEGKTIKSLNPETMEYEDPAELGFDVSPFKKAGDLPERLKALWADDGKAGQFFRSTTLDLIGYTARRTPEISDSPSNIDRALQWGFGWEMGPYQIWDTLGIDAVRDALQEDGIEVPDWVADVPAEGFYRDTEAGIPEVWTPASGDYQADPRPADEWGLTYLKEDENNTLWQNDEAALLDVGDGVALFEFRSKSNSLGQEVISGLMEAIAKVEDDRDLRGMIIGNEGNNFSVGANLGEVVMAMAMGEVSDLEPFIESFQRAVLRIRYAEKPVVVTTHQRVLGGGCEMTIACPHPVLAAETYMGLVELGVGLIPGGAGTTMMTAKAAELAGSDYVNEIQSVLRQHFEQIAMAKVAESAQQAREMNFVGDDAIIVMNDARRFHVAKQEVVRLSEQGYLPPPVRTNVHVLGAPGRAQFDAALHQFREGDYVSDYDKYLGQRLAWVMTGGDLTQPAFVHEDYLLELEREVFLSLLGEEKTQARIQSILTTNKPLRN</sequence>
<comment type="caution">
    <text evidence="10">The sequence shown here is derived from an EMBL/GenBank/DDBJ whole genome shotgun (WGS) entry which is preliminary data.</text>
</comment>
<organism evidence="10 11">
    <name type="scientific">Rubrivirga marina</name>
    <dbReference type="NCBI Taxonomy" id="1196024"/>
    <lineage>
        <taxon>Bacteria</taxon>
        <taxon>Pseudomonadati</taxon>
        <taxon>Rhodothermota</taxon>
        <taxon>Rhodothermia</taxon>
        <taxon>Rhodothermales</taxon>
        <taxon>Rubricoccaceae</taxon>
        <taxon>Rubrivirga</taxon>
    </lineage>
</organism>
<evidence type="ECO:0000259" key="9">
    <source>
        <dbReference type="Pfam" id="PF02737"/>
    </source>
</evidence>
<dbReference type="GO" id="GO:0006635">
    <property type="term" value="P:fatty acid beta-oxidation"/>
    <property type="evidence" value="ECO:0007669"/>
    <property type="project" value="UniProtKB-UniPathway"/>
</dbReference>
<evidence type="ECO:0000259" key="8">
    <source>
        <dbReference type="Pfam" id="PF00725"/>
    </source>
</evidence>
<feature type="domain" description="3-hydroxyacyl-CoA dehydrogenase NAD binding" evidence="9">
    <location>
        <begin position="29"/>
        <end position="215"/>
    </location>
</feature>
<dbReference type="Gene3D" id="1.10.1040.50">
    <property type="match status" value="1"/>
</dbReference>
<name>A0A271J3Y7_9BACT</name>
<dbReference type="GO" id="GO:0070403">
    <property type="term" value="F:NAD+ binding"/>
    <property type="evidence" value="ECO:0007669"/>
    <property type="project" value="InterPro"/>
</dbReference>
<dbReference type="CDD" id="cd06558">
    <property type="entry name" value="crotonase-like"/>
    <property type="match status" value="1"/>
</dbReference>
<evidence type="ECO:0000256" key="4">
    <source>
        <dbReference type="ARBA" id="ARBA00023002"/>
    </source>
</evidence>
<dbReference type="InterPro" id="IPR006176">
    <property type="entry name" value="3-OHacyl-CoA_DH_NAD-bd"/>
</dbReference>
<dbReference type="Proteomes" id="UP000216339">
    <property type="component" value="Unassembled WGS sequence"/>
</dbReference>
<keyword evidence="4" id="KW-0560">Oxidoreductase</keyword>
<evidence type="ECO:0000313" key="11">
    <source>
        <dbReference type="Proteomes" id="UP000216339"/>
    </source>
</evidence>
<dbReference type="GO" id="GO:0003857">
    <property type="term" value="F:(3S)-3-hydroxyacyl-CoA dehydrogenase (NAD+) activity"/>
    <property type="evidence" value="ECO:0007669"/>
    <property type="project" value="UniProtKB-EC"/>
</dbReference>
<keyword evidence="11" id="KW-1185">Reference proteome</keyword>
<evidence type="ECO:0000256" key="6">
    <source>
        <dbReference type="ARBA" id="ARBA00023098"/>
    </source>
</evidence>
<dbReference type="EMBL" id="MQWD01000001">
    <property type="protein sequence ID" value="PAP77754.1"/>
    <property type="molecule type" value="Genomic_DNA"/>
</dbReference>
<dbReference type="InterPro" id="IPR029045">
    <property type="entry name" value="ClpP/crotonase-like_dom_sf"/>
</dbReference>
<dbReference type="RefSeq" id="WP_095511418.1">
    <property type="nucleotide sequence ID" value="NZ_MQWD01000001.1"/>
</dbReference>
<accession>A0A271J3Y7</accession>
<dbReference type="SUPFAM" id="SSF52096">
    <property type="entry name" value="ClpP/crotonase"/>
    <property type="match status" value="1"/>
</dbReference>
<proteinExistence type="predicted"/>
<dbReference type="Gene3D" id="3.90.226.10">
    <property type="entry name" value="2-enoyl-CoA Hydratase, Chain A, domain 1"/>
    <property type="match status" value="1"/>
</dbReference>
<evidence type="ECO:0000313" key="10">
    <source>
        <dbReference type="EMBL" id="PAP77754.1"/>
    </source>
</evidence>
<protein>
    <submittedName>
        <fullName evidence="10">3-hydroxyacyl-CoA dehydrogenase</fullName>
    </submittedName>
</protein>
<keyword evidence="3" id="KW-0442">Lipid degradation</keyword>
<dbReference type="InterPro" id="IPR006108">
    <property type="entry name" value="3HC_DH_C"/>
</dbReference>
<reference evidence="10 11" key="1">
    <citation type="submission" date="2016-11" db="EMBL/GenBank/DDBJ databases">
        <title>Study of marine rhodopsin-containing bacteria.</title>
        <authorList>
            <person name="Yoshizawa S."/>
            <person name="Kumagai Y."/>
            <person name="Kogure K."/>
        </authorList>
    </citation>
    <scope>NUCLEOTIDE SEQUENCE [LARGE SCALE GENOMIC DNA]</scope>
    <source>
        <strain evidence="10 11">SAORIC-28</strain>
    </source>
</reference>
<feature type="domain" description="3-hydroxyacyl-CoA dehydrogenase C-terminal" evidence="8">
    <location>
        <begin position="218"/>
        <end position="317"/>
    </location>
</feature>
<dbReference type="InterPro" id="IPR008927">
    <property type="entry name" value="6-PGluconate_DH-like_C_sf"/>
</dbReference>
<evidence type="ECO:0000256" key="2">
    <source>
        <dbReference type="ARBA" id="ARBA00022832"/>
    </source>
</evidence>
<dbReference type="InterPro" id="IPR001753">
    <property type="entry name" value="Enoyl-CoA_hydra/iso"/>
</dbReference>
<dbReference type="PANTHER" id="PTHR48075:SF7">
    <property type="entry name" value="3-HYDROXYACYL-COA DEHYDROGENASE-RELATED"/>
    <property type="match status" value="1"/>
</dbReference>
<evidence type="ECO:0000256" key="1">
    <source>
        <dbReference type="ARBA" id="ARBA00005005"/>
    </source>
</evidence>
<dbReference type="Pfam" id="PF02737">
    <property type="entry name" value="3HCDH_N"/>
    <property type="match status" value="1"/>
</dbReference>
<dbReference type="Pfam" id="PF00725">
    <property type="entry name" value="3HCDH"/>
    <property type="match status" value="1"/>
</dbReference>
<dbReference type="Pfam" id="PF00378">
    <property type="entry name" value="ECH_1"/>
    <property type="match status" value="1"/>
</dbReference>
<keyword evidence="5" id="KW-0520">NAD</keyword>